<reference evidence="18 19" key="1">
    <citation type="journal article" date="2017" name="Mol. Ecol.">
        <title>Comparative and population genomic landscape of Phellinus noxius: A hypervariable fungus causing root rot in trees.</title>
        <authorList>
            <person name="Chung C.L."/>
            <person name="Lee T.J."/>
            <person name="Akiba M."/>
            <person name="Lee H.H."/>
            <person name="Kuo T.H."/>
            <person name="Liu D."/>
            <person name="Ke H.M."/>
            <person name="Yokoi T."/>
            <person name="Roa M.B."/>
            <person name="Lu M.J."/>
            <person name="Chang Y.Y."/>
            <person name="Ann P.J."/>
            <person name="Tsai J.N."/>
            <person name="Chen C.Y."/>
            <person name="Tzean S.S."/>
            <person name="Ota Y."/>
            <person name="Hattori T."/>
            <person name="Sahashi N."/>
            <person name="Liou R.F."/>
            <person name="Kikuchi T."/>
            <person name="Tsai I.J."/>
        </authorList>
    </citation>
    <scope>NUCLEOTIDE SEQUENCE [LARGE SCALE GENOMIC DNA]</scope>
    <source>
        <strain evidence="18 19">FFPRI411160</strain>
    </source>
</reference>
<proteinExistence type="inferred from homology"/>
<evidence type="ECO:0000256" key="5">
    <source>
        <dbReference type="ARBA" id="ARBA00022723"/>
    </source>
</evidence>
<dbReference type="SMART" id="SM00175">
    <property type="entry name" value="RAB"/>
    <property type="match status" value="1"/>
</dbReference>
<evidence type="ECO:0000256" key="13">
    <source>
        <dbReference type="ARBA" id="ARBA00023134"/>
    </source>
</evidence>
<evidence type="ECO:0000256" key="8">
    <source>
        <dbReference type="ARBA" id="ARBA00022787"/>
    </source>
</evidence>
<dbReference type="Pfam" id="PF08355">
    <property type="entry name" value="EF_assoc_1"/>
    <property type="match status" value="1"/>
</dbReference>
<dbReference type="InterPro" id="IPR002048">
    <property type="entry name" value="EF_hand_dom"/>
</dbReference>
<name>A0A286UBW7_9AGAM</name>
<accession>A0A286UBW7</accession>
<evidence type="ECO:0000256" key="4">
    <source>
        <dbReference type="ARBA" id="ARBA00022692"/>
    </source>
</evidence>
<dbReference type="GO" id="GO:0003924">
    <property type="term" value="F:GTPase activity"/>
    <property type="evidence" value="ECO:0007669"/>
    <property type="project" value="InterPro"/>
</dbReference>
<evidence type="ECO:0000256" key="11">
    <source>
        <dbReference type="ARBA" id="ARBA00022989"/>
    </source>
</evidence>
<dbReference type="PROSITE" id="PS00018">
    <property type="entry name" value="EF_HAND_1"/>
    <property type="match status" value="2"/>
</dbReference>
<dbReference type="SMART" id="SM00173">
    <property type="entry name" value="RAS"/>
    <property type="match status" value="1"/>
</dbReference>
<dbReference type="PROSITE" id="PS51421">
    <property type="entry name" value="RAS"/>
    <property type="match status" value="1"/>
</dbReference>
<keyword evidence="5" id="KW-0479">Metal-binding</keyword>
<feature type="domain" description="EF-hand" evidence="16">
    <location>
        <begin position="185"/>
        <end position="220"/>
    </location>
</feature>
<dbReference type="SMART" id="SM00174">
    <property type="entry name" value="RHO"/>
    <property type="match status" value="1"/>
</dbReference>
<comment type="caution">
    <text evidence="18">The sequence shown here is derived from an EMBL/GenBank/DDBJ whole genome shotgun (WGS) entry which is preliminary data.</text>
</comment>
<evidence type="ECO:0000313" key="18">
    <source>
        <dbReference type="EMBL" id="PAV17024.1"/>
    </source>
</evidence>
<dbReference type="FunFam" id="1.10.238.10:FF:000011">
    <property type="entry name" value="Mitochondrial Rho GTPase"/>
    <property type="match status" value="1"/>
</dbReference>
<evidence type="ECO:0000256" key="12">
    <source>
        <dbReference type="ARBA" id="ARBA00023128"/>
    </source>
</evidence>
<evidence type="ECO:0000256" key="1">
    <source>
        <dbReference type="ARBA" id="ARBA00003481"/>
    </source>
</evidence>
<dbReference type="InParanoid" id="A0A286UBW7"/>
<evidence type="ECO:0000259" key="17">
    <source>
        <dbReference type="PROSITE" id="PS51423"/>
    </source>
</evidence>
<dbReference type="PRINTS" id="PR00449">
    <property type="entry name" value="RASTRNSFRMNG"/>
</dbReference>
<dbReference type="STRING" id="2282107.A0A286UBW7"/>
<dbReference type="CDD" id="cd01892">
    <property type="entry name" value="Miro2"/>
    <property type="match status" value="1"/>
</dbReference>
<dbReference type="FunFam" id="3.40.50.300:FF:000553">
    <property type="entry name" value="Mitochondrial Rho GTPase"/>
    <property type="match status" value="1"/>
</dbReference>
<protein>
    <recommendedName>
        <fullName evidence="15">Mitochondrial Rho GTPase</fullName>
        <ecNumber evidence="15">3.6.5.-</ecNumber>
    </recommendedName>
</protein>
<dbReference type="InterPro" id="IPR005225">
    <property type="entry name" value="Small_GTP-bd"/>
</dbReference>
<dbReference type="FunCoup" id="A0A286UBW7">
    <property type="interactions" value="327"/>
</dbReference>
<keyword evidence="12 15" id="KW-0496">Mitochondrion</keyword>
<dbReference type="InterPro" id="IPR001806">
    <property type="entry name" value="Small_GTPase"/>
</dbReference>
<dbReference type="SMART" id="SM00054">
    <property type="entry name" value="EFh"/>
    <property type="match status" value="2"/>
</dbReference>
<keyword evidence="7 15" id="KW-0547">Nucleotide-binding</keyword>
<dbReference type="PROSITE" id="PS51419">
    <property type="entry name" value="RAB"/>
    <property type="match status" value="1"/>
</dbReference>
<dbReference type="EMBL" id="NBII01000007">
    <property type="protein sequence ID" value="PAV17024.1"/>
    <property type="molecule type" value="Genomic_DNA"/>
</dbReference>
<dbReference type="InterPro" id="IPR052266">
    <property type="entry name" value="Miro-EF-hand_domain"/>
</dbReference>
<keyword evidence="6" id="KW-0677">Repeat</keyword>
<dbReference type="CDD" id="cd01893">
    <property type="entry name" value="Miro1"/>
    <property type="match status" value="1"/>
</dbReference>
<comment type="similarity">
    <text evidence="3 15">Belongs to the mitochondrial Rho GTPase family.</text>
</comment>
<feature type="domain" description="Miro" evidence="17">
    <location>
        <begin position="1"/>
        <end position="169"/>
    </location>
</feature>
<keyword evidence="9 15" id="KW-0378">Hydrolase</keyword>
<dbReference type="Proteomes" id="UP000217199">
    <property type="component" value="Unassembled WGS sequence"/>
</dbReference>
<dbReference type="PROSITE" id="PS50222">
    <property type="entry name" value="EF_HAND_2"/>
    <property type="match status" value="2"/>
</dbReference>
<evidence type="ECO:0000256" key="14">
    <source>
        <dbReference type="ARBA" id="ARBA00023136"/>
    </source>
</evidence>
<dbReference type="Pfam" id="PF13202">
    <property type="entry name" value="EF-hand_5"/>
    <property type="match status" value="2"/>
</dbReference>
<keyword evidence="4" id="KW-0812">Transmembrane</keyword>
<dbReference type="Gene3D" id="1.10.238.10">
    <property type="entry name" value="EF-hand"/>
    <property type="match status" value="2"/>
</dbReference>
<evidence type="ECO:0000256" key="10">
    <source>
        <dbReference type="ARBA" id="ARBA00022837"/>
    </source>
</evidence>
<keyword evidence="10 15" id="KW-0106">Calcium</keyword>
<keyword evidence="19" id="KW-1185">Reference proteome</keyword>
<dbReference type="Gene3D" id="3.40.50.300">
    <property type="entry name" value="P-loop containing nucleotide triphosphate hydrolases"/>
    <property type="match status" value="2"/>
</dbReference>
<dbReference type="NCBIfam" id="TIGR00231">
    <property type="entry name" value="small_GTP"/>
    <property type="match status" value="1"/>
</dbReference>
<evidence type="ECO:0000256" key="3">
    <source>
        <dbReference type="ARBA" id="ARBA00007981"/>
    </source>
</evidence>
<evidence type="ECO:0000256" key="6">
    <source>
        <dbReference type="ARBA" id="ARBA00022737"/>
    </source>
</evidence>
<dbReference type="InterPro" id="IPR021181">
    <property type="entry name" value="Miro"/>
</dbReference>
<evidence type="ECO:0000256" key="9">
    <source>
        <dbReference type="ARBA" id="ARBA00022801"/>
    </source>
</evidence>
<evidence type="ECO:0000256" key="15">
    <source>
        <dbReference type="PIRNR" id="PIRNR037488"/>
    </source>
</evidence>
<comment type="function">
    <text evidence="1 15">Mitochondrial GTPase involved in mitochondrial trafficking. Probably involved in control of anterograde transport of mitochondria and their subcellular distribution.</text>
</comment>
<dbReference type="SUPFAM" id="SSF47473">
    <property type="entry name" value="EF-hand"/>
    <property type="match status" value="1"/>
</dbReference>
<dbReference type="FunFam" id="3.40.50.300:FF:001330">
    <property type="entry name" value="Mitochondrial Rho GTPase 1"/>
    <property type="match status" value="1"/>
</dbReference>
<dbReference type="InterPro" id="IPR011992">
    <property type="entry name" value="EF-hand-dom_pair"/>
</dbReference>
<dbReference type="PIRSF" id="PIRSF037488">
    <property type="entry name" value="Mt_Rho_GTPase"/>
    <property type="match status" value="1"/>
</dbReference>
<dbReference type="PROSITE" id="PS51423">
    <property type="entry name" value="MIRO"/>
    <property type="match status" value="2"/>
</dbReference>
<evidence type="ECO:0000259" key="16">
    <source>
        <dbReference type="PROSITE" id="PS50222"/>
    </source>
</evidence>
<dbReference type="OrthoDB" id="10020961at2759"/>
<dbReference type="Pfam" id="PF00071">
    <property type="entry name" value="Ras"/>
    <property type="match status" value="2"/>
</dbReference>
<organism evidence="18 19">
    <name type="scientific">Pyrrhoderma noxium</name>
    <dbReference type="NCBI Taxonomy" id="2282107"/>
    <lineage>
        <taxon>Eukaryota</taxon>
        <taxon>Fungi</taxon>
        <taxon>Dikarya</taxon>
        <taxon>Basidiomycota</taxon>
        <taxon>Agaricomycotina</taxon>
        <taxon>Agaricomycetes</taxon>
        <taxon>Hymenochaetales</taxon>
        <taxon>Hymenochaetaceae</taxon>
        <taxon>Pyrrhoderma</taxon>
    </lineage>
</organism>
<evidence type="ECO:0000256" key="7">
    <source>
        <dbReference type="ARBA" id="ARBA00022741"/>
    </source>
</evidence>
<dbReference type="InterPro" id="IPR018247">
    <property type="entry name" value="EF_Hand_1_Ca_BS"/>
</dbReference>
<dbReference type="AlphaFoldDB" id="A0A286UBW7"/>
<dbReference type="Pfam" id="PF08356">
    <property type="entry name" value="EF_assoc_2"/>
    <property type="match status" value="1"/>
</dbReference>
<dbReference type="GO" id="GO:0007005">
    <property type="term" value="P:mitochondrion organization"/>
    <property type="evidence" value="ECO:0007669"/>
    <property type="project" value="InterPro"/>
</dbReference>
<dbReference type="EC" id="3.6.5.-" evidence="15"/>
<dbReference type="InterPro" id="IPR027417">
    <property type="entry name" value="P-loop_NTPase"/>
</dbReference>
<feature type="domain" description="Miro" evidence="17">
    <location>
        <begin position="413"/>
        <end position="576"/>
    </location>
</feature>
<feature type="domain" description="EF-hand" evidence="16">
    <location>
        <begin position="305"/>
        <end position="340"/>
    </location>
</feature>
<gene>
    <name evidence="18" type="ORF">PNOK_0708800</name>
</gene>
<dbReference type="GO" id="GO:0005741">
    <property type="term" value="C:mitochondrial outer membrane"/>
    <property type="evidence" value="ECO:0007669"/>
    <property type="project" value="UniProtKB-SubCell"/>
</dbReference>
<dbReference type="InterPro" id="IPR013567">
    <property type="entry name" value="EF_hand_assoc_2"/>
</dbReference>
<keyword evidence="8 15" id="KW-1000">Mitochondrion outer membrane</keyword>
<evidence type="ECO:0000313" key="19">
    <source>
        <dbReference type="Proteomes" id="UP000217199"/>
    </source>
</evidence>
<dbReference type="InterPro" id="IPR020860">
    <property type="entry name" value="MIRO_dom"/>
</dbReference>
<keyword evidence="14 15" id="KW-0472">Membrane</keyword>
<dbReference type="GO" id="GO:0005509">
    <property type="term" value="F:calcium ion binding"/>
    <property type="evidence" value="ECO:0007669"/>
    <property type="project" value="InterPro"/>
</dbReference>
<sequence length="643" mass="72123">MRDVRMVLVGDEGVGKSTIVTSLIKEIYMPHVQHVVPEITIPPEVTAANVTMYIVDTGSNAQDRAHLESEIRKAHVICVVYAIDNPLSFDRIPNYWLPYFRQLGVNVPVILVGNKIDLRSGEVTNEALEEEIAPIMKEFKEVETCLECSAMTQVNVLEVIHFAQKAVTHPLAPLYDSHQHCFKPACEDALRRIFKLSDTNKDGVLDASELNEFQMKCFNTPLQFAELQGLIAKVGSQKEGGVRDDALTEEGFLHLNMTFLWKGQPETTWKILTRHGYASDLKLSEEFLYPRLDVPSDCSVELSQKGYQFLTDIFELFDKDQDGALNASELAQLFITSPGNPWANQNFPDTTIASDTGSVTLQGWLAQWSMTTLLDYRTTLAYLAYLGYPETQTSALQVTQPRKKDRKKGKVTRNVFLCYVIGAAGSGKTSLLRAFVGKPYLKHYEPTTKMISVVNSVDINGSEKYLVLQEFGSKYEPEVLRTSKKTDLADVIIYVYDSSDTNSFSYISNLRQQYNLNHIPTLFVASKSDLDLAQQRHEVQPDVYCRRLNLQVPVAVSVKDVQLADVFHVICGIALNPLRSMPGYIDRSLSPAARVRMYAKYAAVLGGLTAGLMMVYRTLIKPNSIFSSWSSFWAGTLAGKREL</sequence>
<dbReference type="PANTHER" id="PTHR46819:SF1">
    <property type="entry name" value="EF-HAND CALCIUM-BINDING DOMAIN-CONTAINING PROTEIN 7"/>
    <property type="match status" value="1"/>
</dbReference>
<dbReference type="SUPFAM" id="SSF52540">
    <property type="entry name" value="P-loop containing nucleoside triphosphate hydrolases"/>
    <property type="match status" value="2"/>
</dbReference>
<keyword evidence="13 15" id="KW-0342">GTP-binding</keyword>
<keyword evidence="11" id="KW-1133">Transmembrane helix</keyword>
<comment type="subcellular location">
    <subcellularLocation>
        <location evidence="2 15">Mitochondrion outer membrane</location>
        <topology evidence="2 15">Single-pass type IV membrane protein</topology>
    </subcellularLocation>
</comment>
<dbReference type="PANTHER" id="PTHR46819">
    <property type="entry name" value="EF-HAND CALCIUM-BINDING DOMAIN-CONTAINING PROTEIN 7"/>
    <property type="match status" value="1"/>
</dbReference>
<dbReference type="InterPro" id="IPR013566">
    <property type="entry name" value="EF_hand_assoc_1"/>
</dbReference>
<evidence type="ECO:0000256" key="2">
    <source>
        <dbReference type="ARBA" id="ARBA00004200"/>
    </source>
</evidence>
<dbReference type="GO" id="GO:0005525">
    <property type="term" value="F:GTP binding"/>
    <property type="evidence" value="ECO:0007669"/>
    <property type="project" value="UniProtKB-KW"/>
</dbReference>